<dbReference type="PANTHER" id="PTHR16146">
    <property type="entry name" value="INTELECTIN"/>
    <property type="match status" value="1"/>
</dbReference>
<accession>A0A7D9IY84</accession>
<keyword evidence="1" id="KW-1015">Disulfide bond</keyword>
<dbReference type="NCBIfam" id="NF040941">
    <property type="entry name" value="GGGWT_bact"/>
    <property type="match status" value="1"/>
</dbReference>
<dbReference type="Proteomes" id="UP001152795">
    <property type="component" value="Unassembled WGS sequence"/>
</dbReference>
<dbReference type="PANTHER" id="PTHR16146:SF46">
    <property type="entry name" value="INTELECTIN-1A-RELATED"/>
    <property type="match status" value="1"/>
</dbReference>
<evidence type="ECO:0000313" key="2">
    <source>
        <dbReference type="EMBL" id="CAB4016188.1"/>
    </source>
</evidence>
<dbReference type="AlphaFoldDB" id="A0A7D9IY84"/>
<dbReference type="InterPro" id="IPR036056">
    <property type="entry name" value="Fibrinogen-like_C"/>
</dbReference>
<dbReference type="PROSITE" id="PS51406">
    <property type="entry name" value="FIBRINOGEN_C_2"/>
    <property type="match status" value="1"/>
</dbReference>
<dbReference type="SUPFAM" id="SSF56496">
    <property type="entry name" value="Fibrinogen C-terminal domain-like"/>
    <property type="match status" value="1"/>
</dbReference>
<comment type="caution">
    <text evidence="2">The sequence shown here is derived from an EMBL/GenBank/DDBJ whole genome shotgun (WGS) entry which is preliminary data.</text>
</comment>
<dbReference type="GO" id="GO:0070492">
    <property type="term" value="F:oligosaccharide binding"/>
    <property type="evidence" value="ECO:0007669"/>
    <property type="project" value="TreeGrafter"/>
</dbReference>
<dbReference type="OrthoDB" id="5971203at2759"/>
<dbReference type="InterPro" id="IPR002181">
    <property type="entry name" value="Fibrinogen_a/b/g_C_dom"/>
</dbReference>
<evidence type="ECO:0000256" key="1">
    <source>
        <dbReference type="ARBA" id="ARBA00023157"/>
    </source>
</evidence>
<proteinExistence type="predicted"/>
<dbReference type="Pfam" id="PF00147">
    <property type="entry name" value="Fibrinogen_C"/>
    <property type="match status" value="1"/>
</dbReference>
<reference evidence="2" key="1">
    <citation type="submission" date="2020-04" db="EMBL/GenBank/DDBJ databases">
        <authorList>
            <person name="Alioto T."/>
            <person name="Alioto T."/>
            <person name="Gomez Garrido J."/>
        </authorList>
    </citation>
    <scope>NUCLEOTIDE SEQUENCE</scope>
    <source>
        <strain evidence="2">A484AB</strain>
    </source>
</reference>
<feature type="non-terminal residue" evidence="2">
    <location>
        <position position="1"/>
    </location>
</feature>
<gene>
    <name evidence="2" type="ORF">PACLA_8A059878</name>
</gene>
<dbReference type="GO" id="GO:0005615">
    <property type="term" value="C:extracellular space"/>
    <property type="evidence" value="ECO:0007669"/>
    <property type="project" value="TreeGrafter"/>
</dbReference>
<keyword evidence="3" id="KW-1185">Reference proteome</keyword>
<organism evidence="2 3">
    <name type="scientific">Paramuricea clavata</name>
    <name type="common">Red gorgonian</name>
    <name type="synonym">Violescent sea-whip</name>
    <dbReference type="NCBI Taxonomy" id="317549"/>
    <lineage>
        <taxon>Eukaryota</taxon>
        <taxon>Metazoa</taxon>
        <taxon>Cnidaria</taxon>
        <taxon>Anthozoa</taxon>
        <taxon>Octocorallia</taxon>
        <taxon>Malacalcyonacea</taxon>
        <taxon>Plexauridae</taxon>
        <taxon>Paramuricea</taxon>
    </lineage>
</organism>
<protein>
    <submittedName>
        <fullName evidence="2">Uncharacterized protein</fullName>
    </submittedName>
</protein>
<evidence type="ECO:0000313" key="3">
    <source>
        <dbReference type="Proteomes" id="UP001152795"/>
    </source>
</evidence>
<name>A0A7D9IY84_PARCT</name>
<sequence>MHSWRLRSLVKWITLTLLMAIIARLKADHCVKRAYEPIYEGGPPLPPDEILSSHSVGGKTQNVLDLTSNLVQKLTAKTKQKFQPLYSKLKYDINRVGQGIIISWSYKDEQMNGRSYIKNIELSRPQFVKHGLSPRFTNLSSRFSSPSFTTCTYIGLGGQMTEVLAPADSTGFSVDKEYVRNAEFTLDAKRENERKTDSNRTSQESYDVGYFRIIICSDHRSKRSKIVLEQRTSCFDIKKKGLSQGDGKYLIDPDGKGQGNPFEVYCDMTSFGGGWTMCYTTDSHVNIKTELTTTLAHGYRADCNKIPFEGSGMVLMSHNREASK</sequence>
<dbReference type="EMBL" id="CACRXK020009011">
    <property type="protein sequence ID" value="CAB4016188.1"/>
    <property type="molecule type" value="Genomic_DNA"/>
</dbReference>
<dbReference type="Gene3D" id="2.60.120.1000">
    <property type="match status" value="1"/>
</dbReference>